<accession>A0A5C5VSG0</accession>
<keyword evidence="1" id="KW-0472">Membrane</keyword>
<dbReference type="EMBL" id="SJPH01000008">
    <property type="protein sequence ID" value="TWT41548.1"/>
    <property type="molecule type" value="Genomic_DNA"/>
</dbReference>
<reference evidence="2 3" key="1">
    <citation type="submission" date="2019-02" db="EMBL/GenBank/DDBJ databases">
        <title>Deep-cultivation of Planctomycetes and their phenomic and genomic characterization uncovers novel biology.</title>
        <authorList>
            <person name="Wiegand S."/>
            <person name="Jogler M."/>
            <person name="Boedeker C."/>
            <person name="Pinto D."/>
            <person name="Vollmers J."/>
            <person name="Rivas-Marin E."/>
            <person name="Kohn T."/>
            <person name="Peeters S.H."/>
            <person name="Heuer A."/>
            <person name="Rast P."/>
            <person name="Oberbeckmann S."/>
            <person name="Bunk B."/>
            <person name="Jeske O."/>
            <person name="Meyerdierks A."/>
            <person name="Storesund J.E."/>
            <person name="Kallscheuer N."/>
            <person name="Luecker S."/>
            <person name="Lage O.M."/>
            <person name="Pohl T."/>
            <person name="Merkel B.J."/>
            <person name="Hornburger P."/>
            <person name="Mueller R.-W."/>
            <person name="Bruemmer F."/>
            <person name="Labrenz M."/>
            <person name="Spormann A.M."/>
            <person name="Op Den Camp H."/>
            <person name="Overmann J."/>
            <person name="Amann R."/>
            <person name="Jetten M.S.M."/>
            <person name="Mascher T."/>
            <person name="Medema M.H."/>
            <person name="Devos D.P."/>
            <person name="Kaster A.-K."/>
            <person name="Ovreas L."/>
            <person name="Rohde M."/>
            <person name="Galperin M.Y."/>
            <person name="Jogler C."/>
        </authorList>
    </citation>
    <scope>NUCLEOTIDE SEQUENCE [LARGE SCALE GENOMIC DNA]</scope>
    <source>
        <strain evidence="2 3">Pla111</strain>
    </source>
</reference>
<protein>
    <submittedName>
        <fullName evidence="2">Uncharacterized protein</fullName>
    </submittedName>
</protein>
<evidence type="ECO:0000256" key="1">
    <source>
        <dbReference type="SAM" id="Phobius"/>
    </source>
</evidence>
<keyword evidence="1" id="KW-1133">Transmembrane helix</keyword>
<keyword evidence="3" id="KW-1185">Reference proteome</keyword>
<feature type="transmembrane region" description="Helical" evidence="1">
    <location>
        <begin position="21"/>
        <end position="37"/>
    </location>
</feature>
<keyword evidence="1" id="KW-0812">Transmembrane</keyword>
<dbReference type="OrthoDB" id="278943at2"/>
<dbReference type="AlphaFoldDB" id="A0A5C5VSG0"/>
<comment type="caution">
    <text evidence="2">The sequence shown here is derived from an EMBL/GenBank/DDBJ whole genome shotgun (WGS) entry which is preliminary data.</text>
</comment>
<name>A0A5C5VSG0_9BACT</name>
<organism evidence="2 3">
    <name type="scientific">Botrimarina hoheduenensis</name>
    <dbReference type="NCBI Taxonomy" id="2528000"/>
    <lineage>
        <taxon>Bacteria</taxon>
        <taxon>Pseudomonadati</taxon>
        <taxon>Planctomycetota</taxon>
        <taxon>Planctomycetia</taxon>
        <taxon>Pirellulales</taxon>
        <taxon>Lacipirellulaceae</taxon>
        <taxon>Botrimarina</taxon>
    </lineage>
</organism>
<dbReference type="Proteomes" id="UP000318995">
    <property type="component" value="Unassembled WGS sequence"/>
</dbReference>
<dbReference type="RefSeq" id="WP_146575137.1">
    <property type="nucleotide sequence ID" value="NZ_SJPH01000008.1"/>
</dbReference>
<gene>
    <name evidence="2" type="ORF">Pla111_29250</name>
</gene>
<evidence type="ECO:0000313" key="3">
    <source>
        <dbReference type="Proteomes" id="UP000318995"/>
    </source>
</evidence>
<proteinExistence type="predicted"/>
<evidence type="ECO:0000313" key="2">
    <source>
        <dbReference type="EMBL" id="TWT41548.1"/>
    </source>
</evidence>
<sequence length="248" mass="26127">MTTVRPLTIDAVRRDHAMGKLVLAVGMLLVPSLSLLAQSPPTHRPGAGAIPPGAIGAQRLMRGGPLLGYTQPVELRAPEGIILSAVSGAGYSTAHDQRMLVGMAVGCVYGFKAVGVPSYPEIELYPSVELVDRLYPPPGKALRFPVPIELTADDLRIAAQGGLVTRVIYVEDPRTALPVVELNGQQWFEARTGDDPLALADAMGRPIAILRIGSRLASPGGSAFAEPMMLAKESTDDPRVLPATASLP</sequence>